<comment type="similarity">
    <text evidence="1">Belongs to the methyltransferase superfamily.</text>
</comment>
<dbReference type="InterPro" id="IPR013216">
    <property type="entry name" value="Methyltransf_11"/>
</dbReference>
<evidence type="ECO:0000313" key="6">
    <source>
        <dbReference type="Proteomes" id="UP000251891"/>
    </source>
</evidence>
<dbReference type="EMBL" id="QLYX01000001">
    <property type="protein sequence ID" value="RAY17013.1"/>
    <property type="molecule type" value="Genomic_DNA"/>
</dbReference>
<dbReference type="GO" id="GO:0032259">
    <property type="term" value="P:methylation"/>
    <property type="evidence" value="ECO:0007669"/>
    <property type="project" value="UniProtKB-KW"/>
</dbReference>
<dbReference type="RefSeq" id="WP_111863067.1">
    <property type="nucleotide sequence ID" value="NZ_QLYX01000001.1"/>
</dbReference>
<gene>
    <name evidence="5" type="ORF">DPM19_02290</name>
</gene>
<name>A0A365HFZ0_9ACTN</name>
<accession>A0A365HFZ0</accession>
<sequence length="258" mass="28721">MSKFAGAAAYYQTFRPGIPEEVARTLVEAARRDAPATTLLDLGTGTGQVVQALHPYFADIVAVDPDKELLRLAETNLSGVAGLRLVQARAEDFAPAEGWKASLVTICRAFHWMDQDLVLRRLSDQVAPSGVVAVFGDSSFWAADNDWKKAVRAVIQQFLGEERRAGSGTFKHHDKPYSEILAESPFNRVAEIALPVRRTWTRETILGYLYSTSFAARHLFGDQLEDFEAAVTAVLAEYSSDNTYFEDNEFLIRFGRRP</sequence>
<evidence type="ECO:0000313" key="5">
    <source>
        <dbReference type="EMBL" id="RAY17013.1"/>
    </source>
</evidence>
<evidence type="ECO:0000256" key="2">
    <source>
        <dbReference type="ARBA" id="ARBA00022603"/>
    </source>
</evidence>
<dbReference type="InterPro" id="IPR051052">
    <property type="entry name" value="Diverse_substrate_MTase"/>
</dbReference>
<dbReference type="AlphaFoldDB" id="A0A365HFZ0"/>
<dbReference type="Proteomes" id="UP000251891">
    <property type="component" value="Unassembled WGS sequence"/>
</dbReference>
<keyword evidence="2 5" id="KW-0489">Methyltransferase</keyword>
<dbReference type="CDD" id="cd02440">
    <property type="entry name" value="AdoMet_MTases"/>
    <property type="match status" value="1"/>
</dbReference>
<keyword evidence="6" id="KW-1185">Reference proteome</keyword>
<keyword evidence="3 5" id="KW-0808">Transferase</keyword>
<dbReference type="Pfam" id="PF08241">
    <property type="entry name" value="Methyltransf_11"/>
    <property type="match status" value="1"/>
</dbReference>
<dbReference type="SUPFAM" id="SSF53335">
    <property type="entry name" value="S-adenosyl-L-methionine-dependent methyltransferases"/>
    <property type="match status" value="1"/>
</dbReference>
<organism evidence="5 6">
    <name type="scientific">Actinomadura craniellae</name>
    <dbReference type="NCBI Taxonomy" id="2231787"/>
    <lineage>
        <taxon>Bacteria</taxon>
        <taxon>Bacillati</taxon>
        <taxon>Actinomycetota</taxon>
        <taxon>Actinomycetes</taxon>
        <taxon>Streptosporangiales</taxon>
        <taxon>Thermomonosporaceae</taxon>
        <taxon>Actinomadura</taxon>
    </lineage>
</organism>
<dbReference type="InterPro" id="IPR029063">
    <property type="entry name" value="SAM-dependent_MTases_sf"/>
</dbReference>
<dbReference type="OrthoDB" id="9797252at2"/>
<proteinExistence type="inferred from homology"/>
<feature type="domain" description="Methyltransferase type 11" evidence="4">
    <location>
        <begin position="40"/>
        <end position="133"/>
    </location>
</feature>
<dbReference type="PANTHER" id="PTHR44942">
    <property type="entry name" value="METHYLTRANSF_11 DOMAIN-CONTAINING PROTEIN"/>
    <property type="match status" value="1"/>
</dbReference>
<evidence type="ECO:0000259" key="4">
    <source>
        <dbReference type="Pfam" id="PF08241"/>
    </source>
</evidence>
<evidence type="ECO:0000256" key="1">
    <source>
        <dbReference type="ARBA" id="ARBA00008361"/>
    </source>
</evidence>
<dbReference type="PANTHER" id="PTHR44942:SF4">
    <property type="entry name" value="METHYLTRANSFERASE TYPE 11 DOMAIN-CONTAINING PROTEIN"/>
    <property type="match status" value="1"/>
</dbReference>
<protein>
    <submittedName>
        <fullName evidence="5">SAM-dependent methyltransferase</fullName>
    </submittedName>
</protein>
<comment type="caution">
    <text evidence="5">The sequence shown here is derived from an EMBL/GenBank/DDBJ whole genome shotgun (WGS) entry which is preliminary data.</text>
</comment>
<evidence type="ECO:0000256" key="3">
    <source>
        <dbReference type="ARBA" id="ARBA00022679"/>
    </source>
</evidence>
<reference evidence="5 6" key="1">
    <citation type="submission" date="2018-06" db="EMBL/GenBank/DDBJ databases">
        <title>Actinomadura craniellae sp. nov. isolated from marine sponge Craniella sp.</title>
        <authorList>
            <person name="Li L."/>
            <person name="Xu Q.H."/>
            <person name="Lin H.W."/>
            <person name="Lu Y.H."/>
        </authorList>
    </citation>
    <scope>NUCLEOTIDE SEQUENCE [LARGE SCALE GENOMIC DNA]</scope>
    <source>
        <strain evidence="5 6">LHW63021</strain>
    </source>
</reference>
<dbReference type="GO" id="GO:0008757">
    <property type="term" value="F:S-adenosylmethionine-dependent methyltransferase activity"/>
    <property type="evidence" value="ECO:0007669"/>
    <property type="project" value="InterPro"/>
</dbReference>
<dbReference type="Gene3D" id="3.40.50.150">
    <property type="entry name" value="Vaccinia Virus protein VP39"/>
    <property type="match status" value="1"/>
</dbReference>